<accession>A0ABV2AJY4</accession>
<reference evidence="2 3" key="1">
    <citation type="journal article" date="2024" name="BMC Biol.">
        <title>Comparative genomics of Ascetosporea gives new insight into the evolutionary basis for animal parasitism in Rhizaria.</title>
        <authorList>
            <person name="Hiltunen Thoren M."/>
            <person name="Onut-Brannstrom I."/>
            <person name="Alfjorden A."/>
            <person name="Peckova H."/>
            <person name="Swords F."/>
            <person name="Hooper C."/>
            <person name="Holzer A.S."/>
            <person name="Bass D."/>
            <person name="Burki F."/>
        </authorList>
    </citation>
    <scope>NUCLEOTIDE SEQUENCE [LARGE SCALE GENOMIC DNA]</scope>
    <source>
        <strain evidence="2">20-A016</strain>
    </source>
</reference>
<gene>
    <name evidence="2" type="ORF">MHBO_001718</name>
</gene>
<comment type="caution">
    <text evidence="2">The sequence shown here is derived from an EMBL/GenBank/DDBJ whole genome shotgun (WGS) entry which is preliminary data.</text>
</comment>
<keyword evidence="1" id="KW-1133">Transmembrane helix</keyword>
<evidence type="ECO:0000313" key="2">
    <source>
        <dbReference type="EMBL" id="MES1919984.1"/>
    </source>
</evidence>
<feature type="transmembrane region" description="Helical" evidence="1">
    <location>
        <begin position="733"/>
        <end position="754"/>
    </location>
</feature>
<sequence>MDYCVHAISVLISLLPEIKLNVNGKITKIKELAKMNKIGDIKIKEIKISEFLANSSEKVVFVEESQFQNLFSNRTNRKVYTDEGCELLNLLESAKSPKTKMFKNFSGLKRVFEKNKKRLSDLVREDIPVMFTFKETLLAIPSKTPVAPNKKKFEQQRVTRSRIKATAKEEQIIVLDDQETPEINKNLFAARKSRDKISKKMALAYFKKTLSAILIYKDKENFSEKRKIVDAPEHKLKMAKISGRERQKTLIASKINISELIEECDKTRFGYSKDCCGCKCHKILVHLEINGRDISCRFCAESHKNECFIFRFVLTCLFKRIQKHIESSSRNFYETQNVLCLFINFSNMIFLVKEHMIKYKLLTRTVKKDTSKLVEKIFSLFFLSFNIDVSDFIDLKTLHRAWKEFLGEEKLVLPEEGWFGKKIERVLARKTFSIEEPPKIYKQRIRALVAQNRVVDALVYSCAVNDIYCAAKCLALLGRIAEAQKCLLALPNLHKDDTIDFTKLFFAHDPKTALKFYSLRRVGSKQPPLQVSEIEWLCKSCTESKAKNGFEKDVIALIKELCASLPPTKAADLKQIAAKLRKFNFSAVEIAIEQSFRKDRKSEERDSVWLIELILNYGADAKNIESFIKNFELVSDYDVSFAAKTTRICEMFVAKEVFWAAEKLGICFLRLYSKHFQRQNKKSAIAYNNYLRSDHKDLVGSVVGYMFKNGKRDNVGESDGADIEDLGQRLKKFLELVFVIKIPDLLFAVFIVVWKIKFSR</sequence>
<name>A0ABV2AJY4_9EUKA</name>
<keyword evidence="1" id="KW-0472">Membrane</keyword>
<proteinExistence type="predicted"/>
<dbReference type="Proteomes" id="UP001439008">
    <property type="component" value="Unassembled WGS sequence"/>
</dbReference>
<evidence type="ECO:0000256" key="1">
    <source>
        <dbReference type="SAM" id="Phobius"/>
    </source>
</evidence>
<evidence type="ECO:0000313" key="3">
    <source>
        <dbReference type="Proteomes" id="UP001439008"/>
    </source>
</evidence>
<keyword evidence="1" id="KW-0812">Transmembrane</keyword>
<organism evidence="2 3">
    <name type="scientific">Bonamia ostreae</name>
    <dbReference type="NCBI Taxonomy" id="126728"/>
    <lineage>
        <taxon>Eukaryota</taxon>
        <taxon>Sar</taxon>
        <taxon>Rhizaria</taxon>
        <taxon>Endomyxa</taxon>
        <taxon>Ascetosporea</taxon>
        <taxon>Haplosporida</taxon>
        <taxon>Bonamia</taxon>
    </lineage>
</organism>
<keyword evidence="3" id="KW-1185">Reference proteome</keyword>
<protein>
    <submittedName>
        <fullName evidence="2">Uncharacterized protein</fullName>
    </submittedName>
</protein>
<dbReference type="EMBL" id="JBDODL010000468">
    <property type="protein sequence ID" value="MES1919984.1"/>
    <property type="molecule type" value="Genomic_DNA"/>
</dbReference>